<dbReference type="EMBL" id="CALSBS010000002">
    <property type="protein sequence ID" value="CAH6636075.1"/>
    <property type="molecule type" value="Genomic_DNA"/>
</dbReference>
<sequence>MSWGIQTWDASGKVNNYGLVPISVIGFFSVSNGQQSGGAAYSLPAGFVMEILQVCSDSNYTTKRRKITVSGGTVTITAASSDIDFGANTFPAVAGFIIAYLRAS</sequence>
<name>A0ABM9F6A1_9ENTR</name>
<accession>A0ABM9F6A1</accession>
<protein>
    <submittedName>
        <fullName evidence="1">Uncharacterized protein</fullName>
    </submittedName>
</protein>
<reference evidence="1" key="1">
    <citation type="submission" date="2022-05" db="EMBL/GenBank/DDBJ databases">
        <authorList>
            <person name="Blom J."/>
        </authorList>
    </citation>
    <scope>NUCLEOTIDE SEQUENCE</scope>
    <source>
        <strain evidence="1">Type strain: CPO20170097</strain>
    </source>
</reference>
<comment type="caution">
    <text evidence="1">The sequence shown here is derived from an EMBL/GenBank/DDBJ whole genome shotgun (WGS) entry which is preliminary data.</text>
</comment>
<dbReference type="Proteomes" id="UP001152651">
    <property type="component" value="Unassembled WGS sequence"/>
</dbReference>
<dbReference type="RefSeq" id="WP_253897087.1">
    <property type="nucleotide sequence ID" value="NZ_CALSBS010000002.1"/>
</dbReference>
<keyword evidence="2" id="KW-1185">Reference proteome</keyword>
<evidence type="ECO:0000313" key="1">
    <source>
        <dbReference type="EMBL" id="CAH6636075.1"/>
    </source>
</evidence>
<organism evidence="1 2">
    <name type="scientific">Pseudocitrobacter vendiensis</name>
    <dbReference type="NCBI Taxonomy" id="2488306"/>
    <lineage>
        <taxon>Bacteria</taxon>
        <taxon>Pseudomonadati</taxon>
        <taxon>Pseudomonadota</taxon>
        <taxon>Gammaproteobacteria</taxon>
        <taxon>Enterobacterales</taxon>
        <taxon>Enterobacteriaceae</taxon>
        <taxon>Pseudocitrobacter</taxon>
    </lineage>
</organism>
<evidence type="ECO:0000313" key="2">
    <source>
        <dbReference type="Proteomes" id="UP001152651"/>
    </source>
</evidence>
<proteinExistence type="predicted"/>
<gene>
    <name evidence="1" type="ORF">FBBNIHIM_04505</name>
</gene>